<dbReference type="CDD" id="cd00586">
    <property type="entry name" value="4HBT"/>
    <property type="match status" value="1"/>
</dbReference>
<dbReference type="EMBL" id="ATJV01000035">
    <property type="protein sequence ID" value="EPZ16835.1"/>
    <property type="molecule type" value="Genomic_DNA"/>
</dbReference>
<name>S9ZHJ0_9RHOO</name>
<keyword evidence="2" id="KW-1185">Reference proteome</keyword>
<reference evidence="1 2" key="1">
    <citation type="submission" date="2013-06" db="EMBL/GenBank/DDBJ databases">
        <title>Draft genome sequence of Thauera terpenica.</title>
        <authorList>
            <person name="Liu B."/>
            <person name="Frostegard A.H."/>
            <person name="Shapleigh J.P."/>
        </authorList>
    </citation>
    <scope>NUCLEOTIDE SEQUENCE [LARGE SCALE GENOMIC DNA]</scope>
    <source>
        <strain evidence="1 2">58Eu</strain>
    </source>
</reference>
<dbReference type="Pfam" id="PF13279">
    <property type="entry name" value="4HBT_2"/>
    <property type="match status" value="1"/>
</dbReference>
<evidence type="ECO:0000313" key="2">
    <source>
        <dbReference type="Proteomes" id="UP000015455"/>
    </source>
</evidence>
<dbReference type="PATRIC" id="fig|1348657.5.peg.752"/>
<dbReference type="SUPFAM" id="SSF54637">
    <property type="entry name" value="Thioesterase/thiol ester dehydrase-isomerase"/>
    <property type="match status" value="1"/>
</dbReference>
<dbReference type="RefSeq" id="WP_021248198.1">
    <property type="nucleotide sequence ID" value="NZ_ATJV01000035.1"/>
</dbReference>
<organism evidence="1 2">
    <name type="scientific">Thauera terpenica 58Eu</name>
    <dbReference type="NCBI Taxonomy" id="1348657"/>
    <lineage>
        <taxon>Bacteria</taxon>
        <taxon>Pseudomonadati</taxon>
        <taxon>Pseudomonadota</taxon>
        <taxon>Betaproteobacteria</taxon>
        <taxon>Rhodocyclales</taxon>
        <taxon>Zoogloeaceae</taxon>
        <taxon>Thauera</taxon>
    </lineage>
</organism>
<dbReference type="Proteomes" id="UP000015455">
    <property type="component" value="Unassembled WGS sequence"/>
</dbReference>
<dbReference type="OrthoDB" id="333038at2"/>
<evidence type="ECO:0008006" key="3">
    <source>
        <dbReference type="Google" id="ProtNLM"/>
    </source>
</evidence>
<accession>S9ZHJ0</accession>
<gene>
    <name evidence="1" type="ORF">M622_11060</name>
</gene>
<sequence length="147" mass="16174">MPRIRIELPAHFPFSTSITLLISHINLGRHLDNAQLIGLVSEARVRFLKSMGYTELDVDGAGVIVADAGVQYRSEAFHGETLNISMAANDFHAFGCDLVWCMHEALSGREVARGKTGIVFFDYGARRKAPVPAGFRRRFAADSPTPD</sequence>
<dbReference type="STRING" id="1348657.M622_11060"/>
<dbReference type="AlphaFoldDB" id="S9ZHJ0"/>
<evidence type="ECO:0000313" key="1">
    <source>
        <dbReference type="EMBL" id="EPZ16835.1"/>
    </source>
</evidence>
<protein>
    <recommendedName>
        <fullName evidence="3">Thioesterase</fullName>
    </recommendedName>
</protein>
<dbReference type="InterPro" id="IPR029069">
    <property type="entry name" value="HotDog_dom_sf"/>
</dbReference>
<dbReference type="Gene3D" id="3.10.129.10">
    <property type="entry name" value="Hotdog Thioesterase"/>
    <property type="match status" value="1"/>
</dbReference>
<dbReference type="eggNOG" id="COG0824">
    <property type="taxonomic scope" value="Bacteria"/>
</dbReference>
<comment type="caution">
    <text evidence="1">The sequence shown here is derived from an EMBL/GenBank/DDBJ whole genome shotgun (WGS) entry which is preliminary data.</text>
</comment>
<proteinExistence type="predicted"/>